<keyword evidence="3" id="KW-1185">Reference proteome</keyword>
<organism evidence="2 3">
    <name type="scientific">Litoribacillus peritrichatus</name>
    <dbReference type="NCBI Taxonomy" id="718191"/>
    <lineage>
        <taxon>Bacteria</taxon>
        <taxon>Pseudomonadati</taxon>
        <taxon>Pseudomonadota</taxon>
        <taxon>Gammaproteobacteria</taxon>
        <taxon>Oceanospirillales</taxon>
        <taxon>Oceanospirillaceae</taxon>
        <taxon>Litoribacillus</taxon>
    </lineage>
</organism>
<dbReference type="RefSeq" id="WP_344796804.1">
    <property type="nucleotide sequence ID" value="NZ_BAABBN010000004.1"/>
</dbReference>
<keyword evidence="1" id="KW-0732">Signal</keyword>
<reference evidence="3" key="1">
    <citation type="journal article" date="2019" name="Int. J. Syst. Evol. Microbiol.">
        <title>The Global Catalogue of Microorganisms (GCM) 10K type strain sequencing project: providing services to taxonomists for standard genome sequencing and annotation.</title>
        <authorList>
            <consortium name="The Broad Institute Genomics Platform"/>
            <consortium name="The Broad Institute Genome Sequencing Center for Infectious Disease"/>
            <person name="Wu L."/>
            <person name="Ma J."/>
        </authorList>
    </citation>
    <scope>NUCLEOTIDE SEQUENCE [LARGE SCALE GENOMIC DNA]</scope>
    <source>
        <strain evidence="3">JCM 17551</strain>
    </source>
</reference>
<evidence type="ECO:0000313" key="2">
    <source>
        <dbReference type="EMBL" id="GAA3919471.1"/>
    </source>
</evidence>
<dbReference type="Proteomes" id="UP001501565">
    <property type="component" value="Unassembled WGS sequence"/>
</dbReference>
<protein>
    <submittedName>
        <fullName evidence="2">Uncharacterized protein</fullName>
    </submittedName>
</protein>
<accession>A0ABP7MB88</accession>
<evidence type="ECO:0000256" key="1">
    <source>
        <dbReference type="SAM" id="SignalP"/>
    </source>
</evidence>
<proteinExistence type="predicted"/>
<evidence type="ECO:0000313" key="3">
    <source>
        <dbReference type="Proteomes" id="UP001501565"/>
    </source>
</evidence>
<name>A0ABP7MB88_9GAMM</name>
<sequence>MTIKLKNTLIALSSGFLFISTAVAVEGYPDVYLDREQTIYIQGMTCGDFNKPNTLKPSAVYSNSKKILTGTYYFSSKYGNFSYTFAPIEGQPAEIMKRGLLTQGETSKDKMKIDQCLVGPIKGLPPQILKNLQLQTLAPNDLNWGRTMEQYAVITGRPAFSAGNYQDPRLVKANLSYDQQVYDANQAYKKALEVKFNSEFRRLVSDLPKKVEEAILYARQEDGFIQNKQYPVVEKPEVWTATSERRYNDQLRSLQQMHAWDNVIQNNFDWLHQLVGKEAELKEIKLANQTSLAWNEQSIHRTATVAVMFDDGKTLELDFTVKSEEIDESVFESLETIKVKSERERQSMIVKKKEPRVLQPVSDAEMLTVYSPTEKVNLFFSPFRDKKPGDSFRYY</sequence>
<dbReference type="EMBL" id="BAABBN010000004">
    <property type="protein sequence ID" value="GAA3919471.1"/>
    <property type="molecule type" value="Genomic_DNA"/>
</dbReference>
<feature type="signal peptide" evidence="1">
    <location>
        <begin position="1"/>
        <end position="24"/>
    </location>
</feature>
<comment type="caution">
    <text evidence="2">The sequence shown here is derived from an EMBL/GenBank/DDBJ whole genome shotgun (WGS) entry which is preliminary data.</text>
</comment>
<feature type="chain" id="PRO_5045865167" evidence="1">
    <location>
        <begin position="25"/>
        <end position="395"/>
    </location>
</feature>
<gene>
    <name evidence="2" type="ORF">GCM10022277_13620</name>
</gene>